<proteinExistence type="predicted"/>
<dbReference type="Proteomes" id="UP000694569">
    <property type="component" value="Unplaced"/>
</dbReference>
<dbReference type="Ensembl" id="ENSLLET00000026481.1">
    <property type="protein sequence ID" value="ENSLLEP00000025504.1"/>
    <property type="gene ID" value="ENSLLEG00000016140.1"/>
</dbReference>
<evidence type="ECO:0000313" key="2">
    <source>
        <dbReference type="Proteomes" id="UP000694569"/>
    </source>
</evidence>
<protein>
    <submittedName>
        <fullName evidence="1">Uncharacterized protein</fullName>
    </submittedName>
</protein>
<sequence>LLSPTLPVLVHVGDLDLQLPGQLEEGGWPADPEVTGSVFLRTRPLPPANGSRAKSDL</sequence>
<reference evidence="1" key="2">
    <citation type="submission" date="2025-09" db="UniProtKB">
        <authorList>
            <consortium name="Ensembl"/>
        </authorList>
    </citation>
    <scope>IDENTIFICATION</scope>
</reference>
<evidence type="ECO:0000313" key="1">
    <source>
        <dbReference type="Ensembl" id="ENSLLEP00000025504.1"/>
    </source>
</evidence>
<accession>A0A8C5PPA6</accession>
<name>A0A8C5PPA6_9ANUR</name>
<keyword evidence="2" id="KW-1185">Reference proteome</keyword>
<organism evidence="1 2">
    <name type="scientific">Leptobrachium leishanense</name>
    <name type="common">Leishan spiny toad</name>
    <dbReference type="NCBI Taxonomy" id="445787"/>
    <lineage>
        <taxon>Eukaryota</taxon>
        <taxon>Metazoa</taxon>
        <taxon>Chordata</taxon>
        <taxon>Craniata</taxon>
        <taxon>Vertebrata</taxon>
        <taxon>Euteleostomi</taxon>
        <taxon>Amphibia</taxon>
        <taxon>Batrachia</taxon>
        <taxon>Anura</taxon>
        <taxon>Pelobatoidea</taxon>
        <taxon>Megophryidae</taxon>
        <taxon>Leptobrachium</taxon>
    </lineage>
</organism>
<reference evidence="1" key="1">
    <citation type="submission" date="2025-08" db="UniProtKB">
        <authorList>
            <consortium name="Ensembl"/>
        </authorList>
    </citation>
    <scope>IDENTIFICATION</scope>
</reference>
<dbReference type="AlphaFoldDB" id="A0A8C5PPA6"/>